<protein>
    <recommendedName>
        <fullName evidence="3">Fe-S oxidoreductase</fullName>
    </recommendedName>
</protein>
<evidence type="ECO:0008006" key="3">
    <source>
        <dbReference type="Google" id="ProtNLM"/>
    </source>
</evidence>
<gene>
    <name evidence="1" type="ORF">N8K70_07985</name>
</gene>
<dbReference type="RefSeq" id="WP_317141055.1">
    <property type="nucleotide sequence ID" value="NZ_CP118157.1"/>
</dbReference>
<dbReference type="EMBL" id="CP118157">
    <property type="protein sequence ID" value="WOF24582.1"/>
    <property type="molecule type" value="Genomic_DNA"/>
</dbReference>
<organism evidence="1 2">
    <name type="scientific">Microbacterium betulae</name>
    <dbReference type="NCBI Taxonomy" id="2981139"/>
    <lineage>
        <taxon>Bacteria</taxon>
        <taxon>Bacillati</taxon>
        <taxon>Actinomycetota</taxon>
        <taxon>Actinomycetes</taxon>
        <taxon>Micrococcales</taxon>
        <taxon>Microbacteriaceae</taxon>
        <taxon>Microbacterium</taxon>
    </lineage>
</organism>
<reference evidence="1 2" key="1">
    <citation type="submission" date="2023-02" db="EMBL/GenBank/DDBJ databases">
        <title>Microbacterium betulae sp. nov., isolated from birch wood.</title>
        <authorList>
            <person name="Pasciak M."/>
            <person name="Pawlik K.J."/>
            <person name="Martynowski D."/>
            <person name="Laczmanski L."/>
            <person name="Ciekot J."/>
            <person name="Szponar B."/>
            <person name="Wojcik-Fatla A."/>
            <person name="Mackiewicz B."/>
            <person name="Farian E."/>
            <person name="Cholewa G."/>
            <person name="Cholewa A."/>
            <person name="Dutkiewicz J."/>
        </authorList>
    </citation>
    <scope>NUCLEOTIDE SEQUENCE [LARGE SCALE GENOMIC DNA]</scope>
    <source>
        <strain evidence="1 2">AB</strain>
    </source>
</reference>
<evidence type="ECO:0000313" key="1">
    <source>
        <dbReference type="EMBL" id="WOF24582.1"/>
    </source>
</evidence>
<dbReference type="AlphaFoldDB" id="A0AA97I7S7"/>
<sequence length="75" mass="8085">MRMGTRWPAGSTPPAGVPAGLRDEIARVEADLAPEAPHPSWTLTWLEDRPIAELDSGIEVVLQADGTAISRPIRD</sequence>
<name>A0AA97I7S7_9MICO</name>
<proteinExistence type="predicted"/>
<dbReference type="KEGG" id="mbet:N8K70_07985"/>
<keyword evidence="2" id="KW-1185">Reference proteome</keyword>
<dbReference type="Proteomes" id="UP001305498">
    <property type="component" value="Chromosome"/>
</dbReference>
<accession>A0AA97I7S7</accession>
<evidence type="ECO:0000313" key="2">
    <source>
        <dbReference type="Proteomes" id="UP001305498"/>
    </source>
</evidence>